<protein>
    <submittedName>
        <fullName evidence="1">Uncharacterized protein</fullName>
    </submittedName>
</protein>
<evidence type="ECO:0000313" key="1">
    <source>
        <dbReference type="EMBL" id="SEE90405.1"/>
    </source>
</evidence>
<sequence>MFALIFHVTLGISKVANYHRYIALVKRYCTRTTRYYNTTGKSCSLNAASSAQPPSSQYPH</sequence>
<name>A0A1H5MLZ8_9MICC</name>
<dbReference type="EMBL" id="FNTV01000001">
    <property type="protein sequence ID" value="SEE90405.1"/>
    <property type="molecule type" value="Genomic_DNA"/>
</dbReference>
<organism evidence="1 2">
    <name type="scientific">Arthrobacter alpinus</name>
    <dbReference type="NCBI Taxonomy" id="656366"/>
    <lineage>
        <taxon>Bacteria</taxon>
        <taxon>Bacillati</taxon>
        <taxon>Actinomycetota</taxon>
        <taxon>Actinomycetes</taxon>
        <taxon>Micrococcales</taxon>
        <taxon>Micrococcaceae</taxon>
        <taxon>Arthrobacter</taxon>
    </lineage>
</organism>
<dbReference type="Proteomes" id="UP000182725">
    <property type="component" value="Unassembled WGS sequence"/>
</dbReference>
<evidence type="ECO:0000313" key="2">
    <source>
        <dbReference type="Proteomes" id="UP000182725"/>
    </source>
</evidence>
<dbReference type="AlphaFoldDB" id="A0A1H5MLZ8"/>
<proteinExistence type="predicted"/>
<accession>A0A1H5MLZ8</accession>
<reference evidence="1 2" key="1">
    <citation type="submission" date="2016-10" db="EMBL/GenBank/DDBJ databases">
        <authorList>
            <person name="de Groot N.N."/>
        </authorList>
    </citation>
    <scope>NUCLEOTIDE SEQUENCE [LARGE SCALE GENOMIC DNA]</scope>
    <source>
        <strain evidence="1 2">DSM 22274</strain>
    </source>
</reference>
<gene>
    <name evidence="1" type="ORF">SAMN04489740_3022</name>
</gene>